<reference evidence="2" key="1">
    <citation type="journal article" date="2014" name="Genome Announc.">
        <title>Draft genome sequence of the plant-pathogenic soil fungus Rhizoctonia solani anastomosis group 3 strain Rhs1AP.</title>
        <authorList>
            <person name="Cubeta M.A."/>
            <person name="Thomas E."/>
            <person name="Dean R.A."/>
            <person name="Jabaji S."/>
            <person name="Neate S.M."/>
            <person name="Tavantzis S."/>
            <person name="Toda T."/>
            <person name="Vilgalys R."/>
            <person name="Bharathan N."/>
            <person name="Fedorova-Abrams N."/>
            <person name="Pakala S.B."/>
            <person name="Pakala S.M."/>
            <person name="Zafar N."/>
            <person name="Joardar V."/>
            <person name="Losada L."/>
            <person name="Nierman W.C."/>
        </authorList>
    </citation>
    <scope>NUCLEOTIDE SEQUENCE [LARGE SCALE GENOMIC DNA]</scope>
    <source>
        <strain evidence="2">AG-3</strain>
    </source>
</reference>
<dbReference type="Proteomes" id="UP000030108">
    <property type="component" value="Unassembled WGS sequence"/>
</dbReference>
<dbReference type="AlphaFoldDB" id="X8JUI0"/>
<sequence length="106" mass="11733">MRVSSRAICNLVHAPLPAMLHNDTTLGYLHHYAYLSHQALADILEESVPSTHAPTVYAWCQGAIEFHQNALAHDRLLSRPQPLHPVLLPYSPEMLTFGDVPVTLSG</sequence>
<organism evidence="1 2">
    <name type="scientific">Rhizoctonia solani AG-3 Rhs1AP</name>
    <dbReference type="NCBI Taxonomy" id="1086054"/>
    <lineage>
        <taxon>Eukaryota</taxon>
        <taxon>Fungi</taxon>
        <taxon>Dikarya</taxon>
        <taxon>Basidiomycota</taxon>
        <taxon>Agaricomycotina</taxon>
        <taxon>Agaricomycetes</taxon>
        <taxon>Cantharellales</taxon>
        <taxon>Ceratobasidiaceae</taxon>
        <taxon>Rhizoctonia</taxon>
    </lineage>
</organism>
<protein>
    <submittedName>
        <fullName evidence="1">Uncharacterized protein</fullName>
    </submittedName>
</protein>
<gene>
    <name evidence="1" type="ORF">RSOL_501970</name>
</gene>
<comment type="caution">
    <text evidence="1">The sequence shown here is derived from an EMBL/GenBank/DDBJ whole genome shotgun (WGS) entry which is preliminary data.</text>
</comment>
<proteinExistence type="predicted"/>
<accession>X8JUI0</accession>
<dbReference type="EMBL" id="JATN01000286">
    <property type="protein sequence ID" value="EUC67374.1"/>
    <property type="molecule type" value="Genomic_DNA"/>
</dbReference>
<evidence type="ECO:0000313" key="2">
    <source>
        <dbReference type="Proteomes" id="UP000030108"/>
    </source>
</evidence>
<name>X8JUI0_9AGAM</name>
<evidence type="ECO:0000313" key="1">
    <source>
        <dbReference type="EMBL" id="EUC67374.1"/>
    </source>
</evidence>